<organism evidence="1 2">
    <name type="scientific">Zarea fungicola</name>
    <dbReference type="NCBI Taxonomy" id="93591"/>
    <lineage>
        <taxon>Eukaryota</taxon>
        <taxon>Fungi</taxon>
        <taxon>Dikarya</taxon>
        <taxon>Ascomycota</taxon>
        <taxon>Pezizomycotina</taxon>
        <taxon>Sordariomycetes</taxon>
        <taxon>Hypocreomycetidae</taxon>
        <taxon>Hypocreales</taxon>
        <taxon>Cordycipitaceae</taxon>
        <taxon>Zarea</taxon>
    </lineage>
</organism>
<gene>
    <name evidence="1" type="ORF">NQ176_g5026</name>
</gene>
<protein>
    <submittedName>
        <fullName evidence="1">Uncharacterized protein</fullName>
    </submittedName>
</protein>
<keyword evidence="2" id="KW-1185">Reference proteome</keyword>
<dbReference type="EMBL" id="JANJQO010000598">
    <property type="protein sequence ID" value="KAJ2976313.1"/>
    <property type="molecule type" value="Genomic_DNA"/>
</dbReference>
<accession>A0ACC1NC00</accession>
<sequence length="654" mass="72162">MNAVAVEESRYVRGAEDISFLHLLHHVPEQPSVNTLLDLDQINDAYILSAKQELRLASSIAFLSGITDNRDHVTAVCVQEEPKQGQIYVLLAINKKKFKDGKAILTEICGALSGIFERLSRPAEGNCETDCFTQIVKLCKTRILCRLGYEACTYKDARKTIEELLENARTSLVDLGKGAQVAKMRQYKDKSASLTNEIAYFLAESTTALRLIREWSGHQEDARLCGLIDGLCGLAAAEKLDDVIGLIPNALMDPSSRQSLVNMILKCSRYRAVARILYRAAKKTPIARRLQAVPVQLPNSAFQKTQSQSTVSSLQDAAHRVMIHQSGAAQTLERVCQAIKKPVPDAEAVFQTRAQKTLHDGKFHAEVQLVHHVLANPSMAPPRFVCSSKDACFLCNMLIQAYGKMQTPKCHGRLYPGWRLPRTAEFMALQSTMNAALEAKIRESVNALLDRSANRRIQLRDPCESTYFAFTRSSTTIPQRSEVSKTPSSVEINLNGGAIGHSSSGPNTASTSTITIPHSAQRSTIEPCPSTAPPSLSIRQSYAIAQGEVVSASVENGRTSELYTSPLLELQLEFTTQVVSVETHTPKLGYQIQQLTSPEAQSLRADNRIAIIDASSLPDQKEQTCKLYKGRYLYIGVRDCIFRLTLNPTGHSDE</sequence>
<comment type="caution">
    <text evidence="1">The sequence shown here is derived from an EMBL/GenBank/DDBJ whole genome shotgun (WGS) entry which is preliminary data.</text>
</comment>
<evidence type="ECO:0000313" key="1">
    <source>
        <dbReference type="EMBL" id="KAJ2976313.1"/>
    </source>
</evidence>
<proteinExistence type="predicted"/>
<name>A0ACC1NC00_9HYPO</name>
<dbReference type="Proteomes" id="UP001143910">
    <property type="component" value="Unassembled WGS sequence"/>
</dbReference>
<reference evidence="1" key="1">
    <citation type="submission" date="2022-08" db="EMBL/GenBank/DDBJ databases">
        <title>Genome Sequence of Lecanicillium fungicola.</title>
        <authorList>
            <person name="Buettner E."/>
        </authorList>
    </citation>
    <scope>NUCLEOTIDE SEQUENCE</scope>
    <source>
        <strain evidence="1">Babe33</strain>
    </source>
</reference>
<evidence type="ECO:0000313" key="2">
    <source>
        <dbReference type="Proteomes" id="UP001143910"/>
    </source>
</evidence>